<evidence type="ECO:0000259" key="5">
    <source>
        <dbReference type="PROSITE" id="PS50011"/>
    </source>
</evidence>
<evidence type="ECO:0000256" key="1">
    <source>
        <dbReference type="ARBA" id="ARBA00022679"/>
    </source>
</evidence>
<dbReference type="InterPro" id="IPR051681">
    <property type="entry name" value="Ser/Thr_Kinases-Pseudokinases"/>
</dbReference>
<evidence type="ECO:0000256" key="2">
    <source>
        <dbReference type="ARBA" id="ARBA00022741"/>
    </source>
</evidence>
<dbReference type="EMBL" id="JASNQZ010000008">
    <property type="protein sequence ID" value="KAL0953763.1"/>
    <property type="molecule type" value="Genomic_DNA"/>
</dbReference>
<proteinExistence type="predicted"/>
<dbReference type="InterPro" id="IPR000719">
    <property type="entry name" value="Prot_kinase_dom"/>
</dbReference>
<evidence type="ECO:0000313" key="7">
    <source>
        <dbReference type="Proteomes" id="UP001556367"/>
    </source>
</evidence>
<keyword evidence="2" id="KW-0547">Nucleotide-binding</keyword>
<dbReference type="SUPFAM" id="SSF56112">
    <property type="entry name" value="Protein kinase-like (PK-like)"/>
    <property type="match status" value="1"/>
</dbReference>
<name>A0ABR3JDH3_9AGAR</name>
<sequence>MPYYPKGTLWDYLLKNQASGASSGEEISRSLCWALEISRAVEYLHTRRQPIVHSDIRCANVFLDDEGHARLSDYDLVSTLPADVPEHVRSERPAGHAQFRWFAPELHKTKGPFERLNPPGRYSTATDVWALAMTILEIFTAKSPYAQDITDRKGTHPQAKSDACTYKLIRRGIKSPLTLSGFLNDNETMRGLLLRCWDSTPSRRPSAMEVRRTLEMLSGIDPLDPVPEPAPAGLLTIFTPIGHSLVSALCIGTRRLFMMGCRALRWPFNQLSPSQGACLLSVLSHLAFRMAGC</sequence>
<evidence type="ECO:0000256" key="4">
    <source>
        <dbReference type="ARBA" id="ARBA00022840"/>
    </source>
</evidence>
<dbReference type="PANTHER" id="PTHR44329:SF288">
    <property type="entry name" value="MITOGEN-ACTIVATED PROTEIN KINASE KINASE KINASE 20"/>
    <property type="match status" value="1"/>
</dbReference>
<dbReference type="PANTHER" id="PTHR44329">
    <property type="entry name" value="SERINE/THREONINE-PROTEIN KINASE TNNI3K-RELATED"/>
    <property type="match status" value="1"/>
</dbReference>
<keyword evidence="3" id="KW-0418">Kinase</keyword>
<accession>A0ABR3JDH3</accession>
<dbReference type="Proteomes" id="UP001556367">
    <property type="component" value="Unassembled WGS sequence"/>
</dbReference>
<dbReference type="InterPro" id="IPR001245">
    <property type="entry name" value="Ser-Thr/Tyr_kinase_cat_dom"/>
</dbReference>
<feature type="domain" description="Protein kinase" evidence="5">
    <location>
        <begin position="1"/>
        <end position="217"/>
    </location>
</feature>
<dbReference type="PROSITE" id="PS50011">
    <property type="entry name" value="PROTEIN_KINASE_DOM"/>
    <property type="match status" value="1"/>
</dbReference>
<protein>
    <recommendedName>
        <fullName evidence="5">Protein kinase domain-containing protein</fullName>
    </recommendedName>
</protein>
<evidence type="ECO:0000256" key="3">
    <source>
        <dbReference type="ARBA" id="ARBA00022777"/>
    </source>
</evidence>
<dbReference type="Pfam" id="PF07714">
    <property type="entry name" value="PK_Tyr_Ser-Thr"/>
    <property type="match status" value="1"/>
</dbReference>
<evidence type="ECO:0000313" key="6">
    <source>
        <dbReference type="EMBL" id="KAL0953763.1"/>
    </source>
</evidence>
<keyword evidence="1" id="KW-0808">Transferase</keyword>
<keyword evidence="7" id="KW-1185">Reference proteome</keyword>
<comment type="caution">
    <text evidence="6">The sequence shown here is derived from an EMBL/GenBank/DDBJ whole genome shotgun (WGS) entry which is preliminary data.</text>
</comment>
<reference evidence="7" key="1">
    <citation type="submission" date="2024-06" db="EMBL/GenBank/DDBJ databases">
        <title>Multi-omics analyses provide insights into the biosynthesis of the anticancer antibiotic pleurotin in Hohenbuehelia grisea.</title>
        <authorList>
            <person name="Weaver J.A."/>
            <person name="Alberti F."/>
        </authorList>
    </citation>
    <scope>NUCLEOTIDE SEQUENCE [LARGE SCALE GENOMIC DNA]</scope>
    <source>
        <strain evidence="7">T-177</strain>
    </source>
</reference>
<dbReference type="PROSITE" id="PS00109">
    <property type="entry name" value="PROTEIN_KINASE_TYR"/>
    <property type="match status" value="1"/>
</dbReference>
<dbReference type="InterPro" id="IPR008266">
    <property type="entry name" value="Tyr_kinase_AS"/>
</dbReference>
<organism evidence="6 7">
    <name type="scientific">Hohenbuehelia grisea</name>
    <dbReference type="NCBI Taxonomy" id="104357"/>
    <lineage>
        <taxon>Eukaryota</taxon>
        <taxon>Fungi</taxon>
        <taxon>Dikarya</taxon>
        <taxon>Basidiomycota</taxon>
        <taxon>Agaricomycotina</taxon>
        <taxon>Agaricomycetes</taxon>
        <taxon>Agaricomycetidae</taxon>
        <taxon>Agaricales</taxon>
        <taxon>Pleurotineae</taxon>
        <taxon>Pleurotaceae</taxon>
        <taxon>Hohenbuehelia</taxon>
    </lineage>
</organism>
<keyword evidence="4" id="KW-0067">ATP-binding</keyword>
<dbReference type="Gene3D" id="1.10.510.10">
    <property type="entry name" value="Transferase(Phosphotransferase) domain 1"/>
    <property type="match status" value="1"/>
</dbReference>
<gene>
    <name evidence="6" type="ORF">HGRIS_004952</name>
</gene>
<dbReference type="InterPro" id="IPR011009">
    <property type="entry name" value="Kinase-like_dom_sf"/>
</dbReference>